<evidence type="ECO:0000313" key="3">
    <source>
        <dbReference type="WBParaSite" id="scf7180000424551.g13427"/>
    </source>
</evidence>
<dbReference type="AlphaFoldDB" id="A0A915P8F8"/>
<proteinExistence type="predicted"/>
<evidence type="ECO:0000256" key="1">
    <source>
        <dbReference type="SAM" id="MobiDB-lite"/>
    </source>
</evidence>
<accession>A0A915P8F8</accession>
<keyword evidence="2" id="KW-1185">Reference proteome</keyword>
<dbReference type="WBParaSite" id="scf7180000424551.g13427">
    <property type="protein sequence ID" value="scf7180000424551.g13427"/>
    <property type="gene ID" value="scf7180000424551.g13427"/>
</dbReference>
<reference evidence="3" key="1">
    <citation type="submission" date="2022-11" db="UniProtKB">
        <authorList>
            <consortium name="WormBaseParasite"/>
        </authorList>
    </citation>
    <scope>IDENTIFICATION</scope>
</reference>
<feature type="region of interest" description="Disordered" evidence="1">
    <location>
        <begin position="1"/>
        <end position="29"/>
    </location>
</feature>
<evidence type="ECO:0000313" key="2">
    <source>
        <dbReference type="Proteomes" id="UP000887560"/>
    </source>
</evidence>
<protein>
    <submittedName>
        <fullName evidence="3">Uncharacterized protein</fullName>
    </submittedName>
</protein>
<feature type="compositionally biased region" description="Low complexity" evidence="1">
    <location>
        <begin position="14"/>
        <end position="26"/>
    </location>
</feature>
<dbReference type="Proteomes" id="UP000887560">
    <property type="component" value="Unplaced"/>
</dbReference>
<organism evidence="2 3">
    <name type="scientific">Meloidogyne floridensis</name>
    <dbReference type="NCBI Taxonomy" id="298350"/>
    <lineage>
        <taxon>Eukaryota</taxon>
        <taxon>Metazoa</taxon>
        <taxon>Ecdysozoa</taxon>
        <taxon>Nematoda</taxon>
        <taxon>Chromadorea</taxon>
        <taxon>Rhabditida</taxon>
        <taxon>Tylenchina</taxon>
        <taxon>Tylenchomorpha</taxon>
        <taxon>Tylenchoidea</taxon>
        <taxon>Meloidogynidae</taxon>
        <taxon>Meloidogyninae</taxon>
        <taxon>Meloidogyne</taxon>
    </lineage>
</organism>
<sequence>MSSSGEEFVDLDQELSSCESTSSESSFKTKQIKNKLKRDININLKELDGKDKEDLPENGLYKVIGQVDEQPVLEKKAKY</sequence>
<name>A0A915P8F8_9BILA</name>